<dbReference type="OrthoDB" id="9804872at2"/>
<feature type="domain" description="Transglutaminase-like" evidence="2">
    <location>
        <begin position="487"/>
        <end position="561"/>
    </location>
</feature>
<organism evidence="3 4">
    <name type="scientific">Anaerobacillus alkaliphilus</name>
    <dbReference type="NCBI Taxonomy" id="1548597"/>
    <lineage>
        <taxon>Bacteria</taxon>
        <taxon>Bacillati</taxon>
        <taxon>Bacillota</taxon>
        <taxon>Bacilli</taxon>
        <taxon>Bacillales</taxon>
        <taxon>Bacillaceae</taxon>
        <taxon>Anaerobacillus</taxon>
    </lineage>
</organism>
<feature type="transmembrane region" description="Helical" evidence="1">
    <location>
        <begin position="39"/>
        <end position="55"/>
    </location>
</feature>
<dbReference type="PANTHER" id="PTHR42736">
    <property type="entry name" value="PROTEIN-GLUTAMINE GAMMA-GLUTAMYLTRANSFERASE"/>
    <property type="match status" value="1"/>
</dbReference>
<feature type="transmembrane region" description="Helical" evidence="1">
    <location>
        <begin position="145"/>
        <end position="162"/>
    </location>
</feature>
<feature type="transmembrane region" description="Helical" evidence="1">
    <location>
        <begin position="60"/>
        <end position="79"/>
    </location>
</feature>
<keyword evidence="1" id="KW-0472">Membrane</keyword>
<comment type="caution">
    <text evidence="3">The sequence shown here is derived from an EMBL/GenBank/DDBJ whole genome shotgun (WGS) entry which is preliminary data.</text>
</comment>
<name>A0A4Q0VTK5_9BACI</name>
<dbReference type="SUPFAM" id="SSF54001">
    <property type="entry name" value="Cysteine proteinases"/>
    <property type="match status" value="1"/>
</dbReference>
<dbReference type="InterPro" id="IPR021878">
    <property type="entry name" value="TgpA_N"/>
</dbReference>
<dbReference type="InterPro" id="IPR052901">
    <property type="entry name" value="Bact_TGase-like"/>
</dbReference>
<feature type="transmembrane region" description="Helical" evidence="1">
    <location>
        <begin position="204"/>
        <end position="222"/>
    </location>
</feature>
<dbReference type="InterPro" id="IPR025403">
    <property type="entry name" value="TgpA-like_C"/>
</dbReference>
<feature type="transmembrane region" description="Helical" evidence="1">
    <location>
        <begin position="631"/>
        <end position="650"/>
    </location>
</feature>
<evidence type="ECO:0000313" key="3">
    <source>
        <dbReference type="EMBL" id="RXJ01359.1"/>
    </source>
</evidence>
<keyword evidence="1" id="KW-0812">Transmembrane</keyword>
<accession>A0A4Q0VTK5</accession>
<dbReference type="Proteomes" id="UP000290649">
    <property type="component" value="Unassembled WGS sequence"/>
</dbReference>
<dbReference type="InterPro" id="IPR002931">
    <property type="entry name" value="Transglutaminase-like"/>
</dbReference>
<gene>
    <name evidence="3" type="ORF">DS745_10500</name>
</gene>
<evidence type="ECO:0000256" key="1">
    <source>
        <dbReference type="SAM" id="Phobius"/>
    </source>
</evidence>
<dbReference type="Pfam" id="PF13559">
    <property type="entry name" value="DUF4129"/>
    <property type="match status" value="1"/>
</dbReference>
<dbReference type="SMART" id="SM00460">
    <property type="entry name" value="TGc"/>
    <property type="match status" value="1"/>
</dbReference>
<protein>
    <submittedName>
        <fullName evidence="3">DUF4129 domain-containing protein</fullName>
    </submittedName>
</protein>
<dbReference type="Pfam" id="PF01841">
    <property type="entry name" value="Transglut_core"/>
    <property type="match status" value="1"/>
</dbReference>
<sequence length="752" mass="87343">MLKNHNIFYFPMALSYILGFIVLWEWLRPLPIITDTGNIYVFVWFILFCFFLMYIRLVGYIAIPSIFIAMMYGLHTIFFDGHFLREGIATVVWFGEDLARNITFIVGNDLNALSFEFRSFLLFIVLAIISYLIHFWLCHVKRISLFLLVTLIYVTVIDTFTLYDASGAIIRLVIAGFFLMTLLYKMRLEEKEQVKSDYFKGQAWINKLTVIIAAVAIIAYFSPKYAPIWPDPVPMFTSAMGGEGVGVGTPVRTIGYGYNDEQLGGGFTHDDTVVFRARAKEGHYWRGESKEVYTGRGWQSVDPQLNRTFRYSDYYDNKVAVQMYDLSVAQETNEATITMVNDHRYWHLFYPGELSKVDRDGIVFYSGEEDSQFLIDYVSGKVGTTTDDGKPLFLKEYALTYQSPKFSVGQLKNSSNNDPEHIQEVYLQLPELPERIGELAVEITGQHDNRYDKVKAIEGYFSRNGFLYETTEVAVPAEGQDYVDQFLFETKQGYCDNFSTSMVVMLRTLDIPARWVKGFTQGVQTGRFGTYNEYEISNANAHSWVEVYFPEVGWVPFEPTKGFNSSFEFIEDQQEIDLIGNNEENQRENIDRPQIDPENPFLPLEDGVDLEGGYEPSGGLTTEENLKTFKFPYEVFWIILVVTFVGFLIYKNHQKLLTLFFLYVFKLKSNEEDHFIRAYERLLWLLQLNGYRRDPDETLREYAKRIDERLSTSDMSVLTLRYEKLYYGNAKVDHSWRENKAQWEVLVKKLSS</sequence>
<dbReference type="Gene3D" id="3.10.620.30">
    <property type="match status" value="1"/>
</dbReference>
<reference evidence="3 4" key="1">
    <citation type="journal article" date="2019" name="Int. J. Syst. Evol. Microbiol.">
        <title>Anaerobacillus alkaliphilus sp. nov., a novel alkaliphilic and moderately halophilic bacterium.</title>
        <authorList>
            <person name="Borsodi A.K."/>
            <person name="Aszalos J.M."/>
            <person name="Bihari P."/>
            <person name="Nagy I."/>
            <person name="Schumann P."/>
            <person name="Sproer C."/>
            <person name="Kovacs A.L."/>
            <person name="Boka K."/>
            <person name="Dobosy P."/>
            <person name="Ovari M."/>
            <person name="Szili-Kovacs T."/>
            <person name="Toth E."/>
        </authorList>
    </citation>
    <scope>NUCLEOTIDE SEQUENCE [LARGE SCALE GENOMIC DNA]</scope>
    <source>
        <strain evidence="3 4">B16-10</strain>
    </source>
</reference>
<proteinExistence type="predicted"/>
<feature type="transmembrane region" description="Helical" evidence="1">
    <location>
        <begin position="7"/>
        <end position="27"/>
    </location>
</feature>
<feature type="transmembrane region" description="Helical" evidence="1">
    <location>
        <begin position="168"/>
        <end position="184"/>
    </location>
</feature>
<evidence type="ECO:0000259" key="2">
    <source>
        <dbReference type="SMART" id="SM00460"/>
    </source>
</evidence>
<feature type="transmembrane region" description="Helical" evidence="1">
    <location>
        <begin position="120"/>
        <end position="138"/>
    </location>
</feature>
<dbReference type="PANTHER" id="PTHR42736:SF1">
    <property type="entry name" value="PROTEIN-GLUTAMINE GAMMA-GLUTAMYLTRANSFERASE"/>
    <property type="match status" value="1"/>
</dbReference>
<dbReference type="EMBL" id="QOUX01000033">
    <property type="protein sequence ID" value="RXJ01359.1"/>
    <property type="molecule type" value="Genomic_DNA"/>
</dbReference>
<dbReference type="Pfam" id="PF11992">
    <property type="entry name" value="TgpA_N"/>
    <property type="match status" value="1"/>
</dbReference>
<dbReference type="RefSeq" id="WP_129078199.1">
    <property type="nucleotide sequence ID" value="NZ_QOUX01000033.1"/>
</dbReference>
<keyword evidence="1" id="KW-1133">Transmembrane helix</keyword>
<evidence type="ECO:0000313" key="4">
    <source>
        <dbReference type="Proteomes" id="UP000290649"/>
    </source>
</evidence>
<keyword evidence="4" id="KW-1185">Reference proteome</keyword>
<dbReference type="AlphaFoldDB" id="A0A4Q0VTK5"/>
<dbReference type="InterPro" id="IPR038765">
    <property type="entry name" value="Papain-like_cys_pep_sf"/>
</dbReference>